<comment type="caution">
    <text evidence="2">The sequence shown here is derived from an EMBL/GenBank/DDBJ whole genome shotgun (WGS) entry which is preliminary data.</text>
</comment>
<evidence type="ECO:0000313" key="3">
    <source>
        <dbReference type="Proteomes" id="UP000604825"/>
    </source>
</evidence>
<evidence type="ECO:0000313" key="2">
    <source>
        <dbReference type="EMBL" id="CAD6251437.1"/>
    </source>
</evidence>
<protein>
    <recommendedName>
        <fullName evidence="1">F-box domain-containing protein</fullName>
    </recommendedName>
</protein>
<reference evidence="2" key="1">
    <citation type="submission" date="2020-10" db="EMBL/GenBank/DDBJ databases">
        <authorList>
            <person name="Han B."/>
            <person name="Lu T."/>
            <person name="Zhao Q."/>
            <person name="Huang X."/>
            <person name="Zhao Y."/>
        </authorList>
    </citation>
    <scope>NUCLEOTIDE SEQUENCE</scope>
</reference>
<dbReference type="EMBL" id="CAJGYO010000008">
    <property type="protein sequence ID" value="CAD6251437.1"/>
    <property type="molecule type" value="Genomic_DNA"/>
</dbReference>
<keyword evidence="3" id="KW-1185">Reference proteome</keyword>
<feature type="domain" description="F-box" evidence="1">
    <location>
        <begin position="14"/>
        <end position="54"/>
    </location>
</feature>
<dbReference type="Proteomes" id="UP000604825">
    <property type="component" value="Unassembled WGS sequence"/>
</dbReference>
<dbReference type="Pfam" id="PF00646">
    <property type="entry name" value="F-box"/>
    <property type="match status" value="1"/>
</dbReference>
<dbReference type="SUPFAM" id="SSF81383">
    <property type="entry name" value="F-box domain"/>
    <property type="match status" value="1"/>
</dbReference>
<sequence length="177" mass="19306">MEAKRTKHDCGVSLPEDIVFDVLTRLLAKTLCRFRCVCKGWRALISDPAFVAAQRSRAADPHLVGVFSGSRHLAEVRVIDMDSNVVKAFKITGSTPQLPTRPDLICADGRGLPYHGGMIIDLAPGRAFAAFGTTDPTPWAMTYTYSTILGRATPSGVFKVLRLQVSFQRDDDDGGSH</sequence>
<dbReference type="Gene3D" id="1.20.1280.50">
    <property type="match status" value="1"/>
</dbReference>
<dbReference type="InterPro" id="IPR001810">
    <property type="entry name" value="F-box_dom"/>
</dbReference>
<organism evidence="2 3">
    <name type="scientific">Miscanthus lutarioriparius</name>
    <dbReference type="NCBI Taxonomy" id="422564"/>
    <lineage>
        <taxon>Eukaryota</taxon>
        <taxon>Viridiplantae</taxon>
        <taxon>Streptophyta</taxon>
        <taxon>Embryophyta</taxon>
        <taxon>Tracheophyta</taxon>
        <taxon>Spermatophyta</taxon>
        <taxon>Magnoliopsida</taxon>
        <taxon>Liliopsida</taxon>
        <taxon>Poales</taxon>
        <taxon>Poaceae</taxon>
        <taxon>PACMAD clade</taxon>
        <taxon>Panicoideae</taxon>
        <taxon>Andropogonodae</taxon>
        <taxon>Andropogoneae</taxon>
        <taxon>Saccharinae</taxon>
        <taxon>Miscanthus</taxon>
    </lineage>
</organism>
<dbReference type="InterPro" id="IPR036047">
    <property type="entry name" value="F-box-like_dom_sf"/>
</dbReference>
<dbReference type="SMART" id="SM00256">
    <property type="entry name" value="FBOX"/>
    <property type="match status" value="1"/>
</dbReference>
<dbReference type="AlphaFoldDB" id="A0A811PXU3"/>
<dbReference type="OrthoDB" id="674743at2759"/>
<accession>A0A811PXU3</accession>
<dbReference type="PANTHER" id="PTHR31672:SF13">
    <property type="entry name" value="F-BOX PROTEIN CPR30-LIKE"/>
    <property type="match status" value="1"/>
</dbReference>
<dbReference type="InterPro" id="IPR050796">
    <property type="entry name" value="SCF_F-box_component"/>
</dbReference>
<gene>
    <name evidence="2" type="ORF">NCGR_LOCUS35181</name>
</gene>
<name>A0A811PXU3_9POAL</name>
<dbReference type="CDD" id="cd22157">
    <property type="entry name" value="F-box_AtFBW1-like"/>
    <property type="match status" value="1"/>
</dbReference>
<evidence type="ECO:0000259" key="1">
    <source>
        <dbReference type="SMART" id="SM00256"/>
    </source>
</evidence>
<dbReference type="PANTHER" id="PTHR31672">
    <property type="entry name" value="BNACNNG10540D PROTEIN"/>
    <property type="match status" value="1"/>
</dbReference>
<proteinExistence type="predicted"/>